<name>A0AAP8MHH5_9GAMM</name>
<evidence type="ECO:0000259" key="1">
    <source>
        <dbReference type="Pfam" id="PF03167"/>
    </source>
</evidence>
<dbReference type="InterPro" id="IPR005122">
    <property type="entry name" value="Uracil-DNA_glycosylase-like"/>
</dbReference>
<dbReference type="EMBL" id="PKUR01000001">
    <property type="protein sequence ID" value="PLW87940.1"/>
    <property type="molecule type" value="Genomic_DNA"/>
</dbReference>
<evidence type="ECO:0000313" key="3">
    <source>
        <dbReference type="Proteomes" id="UP000235162"/>
    </source>
</evidence>
<dbReference type="SUPFAM" id="SSF52141">
    <property type="entry name" value="Uracil-DNA glycosylase-like"/>
    <property type="match status" value="1"/>
</dbReference>
<reference evidence="2 3" key="1">
    <citation type="submission" date="2018-01" db="EMBL/GenBank/DDBJ databases">
        <title>The draft genome sequence of Halioglobus japonicus S1-36.</title>
        <authorList>
            <person name="Du Z.-J."/>
            <person name="Shi M.-J."/>
        </authorList>
    </citation>
    <scope>NUCLEOTIDE SEQUENCE [LARGE SCALE GENOMIC DNA]</scope>
    <source>
        <strain evidence="2 3">S1-36</strain>
    </source>
</reference>
<dbReference type="Gene3D" id="3.40.470.10">
    <property type="entry name" value="Uracil-DNA glycosylase-like domain"/>
    <property type="match status" value="1"/>
</dbReference>
<keyword evidence="3" id="KW-1185">Reference proteome</keyword>
<sequence>MPNDHRHKMSRAINTGTKASARRGSDSVITASSIVVYIHHMDDIDSFIDQLAAFPRSAQLANPYHAAAYRDNLRVYLRKIFAQPGRRVLLVGEALGYRGGVFTGLPFSSARLVRESRHPFWQTLRPQLQINDDLAEATASIVWEYLAGRRRIPLCWNALPFHPHLPGQPYSNRAPSAAELKSGETFMQQLITAYQPDRIGAVGGKAAQAIQRALPHQSFRAIRHPSYGGKQDFIQGMDRLLR</sequence>
<evidence type="ECO:0000313" key="2">
    <source>
        <dbReference type="EMBL" id="PLW87940.1"/>
    </source>
</evidence>
<proteinExistence type="predicted"/>
<comment type="caution">
    <text evidence="2">The sequence shown here is derived from an EMBL/GenBank/DDBJ whole genome shotgun (WGS) entry which is preliminary data.</text>
</comment>
<dbReference type="Proteomes" id="UP000235162">
    <property type="component" value="Unassembled WGS sequence"/>
</dbReference>
<feature type="domain" description="Uracil-DNA glycosylase-like" evidence="1">
    <location>
        <begin position="83"/>
        <end position="227"/>
    </location>
</feature>
<dbReference type="AlphaFoldDB" id="A0AAP8MHH5"/>
<accession>A0AAP8MHH5</accession>
<dbReference type="Pfam" id="PF03167">
    <property type="entry name" value="UDG"/>
    <property type="match status" value="1"/>
</dbReference>
<organism evidence="2 3">
    <name type="scientific">Halioglobus japonicus</name>
    <dbReference type="NCBI Taxonomy" id="930805"/>
    <lineage>
        <taxon>Bacteria</taxon>
        <taxon>Pseudomonadati</taxon>
        <taxon>Pseudomonadota</taxon>
        <taxon>Gammaproteobacteria</taxon>
        <taxon>Cellvibrionales</taxon>
        <taxon>Halieaceae</taxon>
        <taxon>Halioglobus</taxon>
    </lineage>
</organism>
<protein>
    <recommendedName>
        <fullName evidence="1">Uracil-DNA glycosylase-like domain-containing protein</fullName>
    </recommendedName>
</protein>
<dbReference type="CDD" id="cd10035">
    <property type="entry name" value="UDG_like"/>
    <property type="match status" value="1"/>
</dbReference>
<dbReference type="InterPro" id="IPR036895">
    <property type="entry name" value="Uracil-DNA_glycosylase-like_sf"/>
</dbReference>
<gene>
    <name evidence="2" type="ORF">C0029_05085</name>
</gene>